<name>A0ABU6MB88_9BACI</name>
<dbReference type="EMBL" id="JARMAB010000004">
    <property type="protein sequence ID" value="MED1201901.1"/>
    <property type="molecule type" value="Genomic_DNA"/>
</dbReference>
<dbReference type="PANTHER" id="PTHR43610:SF1">
    <property type="entry name" value="N-ACETYLTRANSFERASE DOMAIN-CONTAINING PROTEIN"/>
    <property type="match status" value="1"/>
</dbReference>
<dbReference type="InterPro" id="IPR016181">
    <property type="entry name" value="Acyl_CoA_acyltransferase"/>
</dbReference>
<reference evidence="2 3" key="1">
    <citation type="submission" date="2023-03" db="EMBL/GenBank/DDBJ databases">
        <title>Bacillus Genome Sequencing.</title>
        <authorList>
            <person name="Dunlap C."/>
        </authorList>
    </citation>
    <scope>NUCLEOTIDE SEQUENCE [LARGE SCALE GENOMIC DNA]</scope>
    <source>
        <strain evidence="2 3">B-23453</strain>
    </source>
</reference>
<dbReference type="Pfam" id="PF13302">
    <property type="entry name" value="Acetyltransf_3"/>
    <property type="match status" value="1"/>
</dbReference>
<protein>
    <submittedName>
        <fullName evidence="2">GNAT family protein</fullName>
    </submittedName>
</protein>
<dbReference type="InterPro" id="IPR000182">
    <property type="entry name" value="GNAT_dom"/>
</dbReference>
<evidence type="ECO:0000259" key="1">
    <source>
        <dbReference type="PROSITE" id="PS51186"/>
    </source>
</evidence>
<sequence>MLHDIQLAGKRVKLLPLKEEHAEALFFVSKNPDIWTYFTSNQPQLLEDIEQYIAKALFERMNGSELPFVVWDNETNKIVGTTRYLNISIPNKTLEIGWTWYTPEVWRTRVNTESKYLLLRYCFEELNWNRVQFKTDARNERSRAAILRLGASFEGTIRRERILENGQVRDSVLYSIIKEEWPFVKQRLEAFLEDESTMEILTSH</sequence>
<dbReference type="Gene3D" id="3.40.630.30">
    <property type="match status" value="1"/>
</dbReference>
<dbReference type="PROSITE" id="PS51186">
    <property type="entry name" value="GNAT"/>
    <property type="match status" value="1"/>
</dbReference>
<feature type="domain" description="N-acetyltransferase" evidence="1">
    <location>
        <begin position="12"/>
        <end position="179"/>
    </location>
</feature>
<dbReference type="RefSeq" id="WP_066264421.1">
    <property type="nucleotide sequence ID" value="NZ_JARMAB010000004.1"/>
</dbReference>
<organism evidence="2 3">
    <name type="scientific">Heyndrickxia acidicola</name>
    <dbReference type="NCBI Taxonomy" id="209389"/>
    <lineage>
        <taxon>Bacteria</taxon>
        <taxon>Bacillati</taxon>
        <taxon>Bacillota</taxon>
        <taxon>Bacilli</taxon>
        <taxon>Bacillales</taxon>
        <taxon>Bacillaceae</taxon>
        <taxon>Heyndrickxia</taxon>
    </lineage>
</organism>
<gene>
    <name evidence="2" type="ORF">P4T90_02220</name>
</gene>
<keyword evidence="3" id="KW-1185">Reference proteome</keyword>
<dbReference type="PANTHER" id="PTHR43610">
    <property type="entry name" value="BLL6696 PROTEIN"/>
    <property type="match status" value="1"/>
</dbReference>
<evidence type="ECO:0000313" key="3">
    <source>
        <dbReference type="Proteomes" id="UP001341444"/>
    </source>
</evidence>
<comment type="caution">
    <text evidence="2">The sequence shown here is derived from an EMBL/GenBank/DDBJ whole genome shotgun (WGS) entry which is preliminary data.</text>
</comment>
<dbReference type="SUPFAM" id="SSF55729">
    <property type="entry name" value="Acyl-CoA N-acyltransferases (Nat)"/>
    <property type="match status" value="1"/>
</dbReference>
<proteinExistence type="predicted"/>
<dbReference type="Proteomes" id="UP001341444">
    <property type="component" value="Unassembled WGS sequence"/>
</dbReference>
<evidence type="ECO:0000313" key="2">
    <source>
        <dbReference type="EMBL" id="MED1201901.1"/>
    </source>
</evidence>
<accession>A0ABU6MB88</accession>